<dbReference type="RefSeq" id="WP_132323850.1">
    <property type="nucleotide sequence ID" value="NZ_FWZT01000024.1"/>
</dbReference>
<keyword evidence="11" id="KW-1185">Reference proteome</keyword>
<dbReference type="PRINTS" id="PR01021">
    <property type="entry name" value="OMPADOMAIN"/>
</dbReference>
<name>A0A1Y6CPD9_9BACT</name>
<accession>A0A1Y6CPD9</accession>
<keyword evidence="4 6" id="KW-0998">Cell outer membrane</keyword>
<comment type="subcellular location">
    <subcellularLocation>
        <location evidence="6">Cell outer membrane</location>
        <topology evidence="6">Lipid-anchor</topology>
    </subcellularLocation>
</comment>
<evidence type="ECO:0000256" key="2">
    <source>
        <dbReference type="ARBA" id="ARBA00023136"/>
    </source>
</evidence>
<evidence type="ECO:0000256" key="5">
    <source>
        <dbReference type="ARBA" id="ARBA00023288"/>
    </source>
</evidence>
<comment type="similarity">
    <text evidence="6">Belongs to the Pal lipoprotein family.</text>
</comment>
<dbReference type="EMBL" id="FWZT01000024">
    <property type="protein sequence ID" value="SMF68584.1"/>
    <property type="molecule type" value="Genomic_DNA"/>
</dbReference>
<feature type="domain" description="OmpA-like" evidence="9">
    <location>
        <begin position="49"/>
        <end position="166"/>
    </location>
</feature>
<dbReference type="Gene3D" id="3.30.1330.60">
    <property type="entry name" value="OmpA-like domain"/>
    <property type="match status" value="1"/>
</dbReference>
<dbReference type="STRING" id="1513793.SAMN06296036_12440"/>
<evidence type="ECO:0000313" key="11">
    <source>
        <dbReference type="Proteomes" id="UP000192907"/>
    </source>
</evidence>
<feature type="chain" id="PRO_5012283243" description="Peptidoglycan-associated lipoprotein" evidence="8">
    <location>
        <begin position="23"/>
        <end position="243"/>
    </location>
</feature>
<evidence type="ECO:0000256" key="3">
    <source>
        <dbReference type="ARBA" id="ARBA00023139"/>
    </source>
</evidence>
<dbReference type="GO" id="GO:0051301">
    <property type="term" value="P:cell division"/>
    <property type="evidence" value="ECO:0007669"/>
    <property type="project" value="InterPro"/>
</dbReference>
<keyword evidence="1 6" id="KW-0732">Signal</keyword>
<evidence type="ECO:0000256" key="4">
    <source>
        <dbReference type="ARBA" id="ARBA00023237"/>
    </source>
</evidence>
<dbReference type="AlphaFoldDB" id="A0A1Y6CPD9"/>
<feature type="signal peptide" evidence="8">
    <location>
        <begin position="1"/>
        <end position="22"/>
    </location>
</feature>
<reference evidence="11" key="1">
    <citation type="submission" date="2017-04" db="EMBL/GenBank/DDBJ databases">
        <authorList>
            <person name="Varghese N."/>
            <person name="Submissions S."/>
        </authorList>
    </citation>
    <scope>NUCLEOTIDE SEQUENCE [LARGE SCALE GENOMIC DNA]</scope>
    <source>
        <strain evidence="11">RKEM611</strain>
    </source>
</reference>
<dbReference type="InterPro" id="IPR006665">
    <property type="entry name" value="OmpA-like"/>
</dbReference>
<gene>
    <name evidence="6" type="primary">pal</name>
    <name evidence="10" type="ORF">SAMN06296036_12440</name>
</gene>
<keyword evidence="3 6" id="KW-0564">Palmitate</keyword>
<protein>
    <recommendedName>
        <fullName evidence="6">Peptidoglycan-associated lipoprotein</fullName>
        <shortName evidence="6">PAL</shortName>
    </recommendedName>
</protein>
<evidence type="ECO:0000256" key="8">
    <source>
        <dbReference type="SAM" id="SignalP"/>
    </source>
</evidence>
<dbReference type="PROSITE" id="PS51257">
    <property type="entry name" value="PROKAR_LIPOPROTEIN"/>
    <property type="match status" value="1"/>
</dbReference>
<dbReference type="PANTHER" id="PTHR30329:SF21">
    <property type="entry name" value="LIPOPROTEIN YIAD-RELATED"/>
    <property type="match status" value="1"/>
</dbReference>
<dbReference type="OrthoDB" id="5293949at2"/>
<evidence type="ECO:0000313" key="10">
    <source>
        <dbReference type="EMBL" id="SMF68584.1"/>
    </source>
</evidence>
<dbReference type="InterPro" id="IPR006664">
    <property type="entry name" value="OMP_bac"/>
</dbReference>
<dbReference type="Pfam" id="PF00691">
    <property type="entry name" value="OmpA"/>
    <property type="match status" value="1"/>
</dbReference>
<keyword evidence="2 6" id="KW-0472">Membrane</keyword>
<evidence type="ECO:0000256" key="1">
    <source>
        <dbReference type="ARBA" id="ARBA00022729"/>
    </source>
</evidence>
<evidence type="ECO:0000256" key="7">
    <source>
        <dbReference type="SAM" id="MobiDB-lite"/>
    </source>
</evidence>
<dbReference type="GO" id="GO:0009279">
    <property type="term" value="C:cell outer membrane"/>
    <property type="evidence" value="ECO:0007669"/>
    <property type="project" value="UniProtKB-SubCell"/>
</dbReference>
<dbReference type="PROSITE" id="PS51123">
    <property type="entry name" value="OMPA_2"/>
    <property type="match status" value="1"/>
</dbReference>
<dbReference type="InterPro" id="IPR036737">
    <property type="entry name" value="OmpA-like_sf"/>
</dbReference>
<feature type="compositionally biased region" description="Basic and acidic residues" evidence="7">
    <location>
        <begin position="226"/>
        <end position="243"/>
    </location>
</feature>
<dbReference type="HAMAP" id="MF_02204">
    <property type="entry name" value="Pal"/>
    <property type="match status" value="1"/>
</dbReference>
<keyword evidence="5 6" id="KW-0449">Lipoprotein</keyword>
<feature type="compositionally biased region" description="Basic and acidic residues" evidence="7">
    <location>
        <begin position="171"/>
        <end position="218"/>
    </location>
</feature>
<proteinExistence type="inferred from homology"/>
<organism evidence="10 11">
    <name type="scientific">Pseudobacteriovorax antillogorgiicola</name>
    <dbReference type="NCBI Taxonomy" id="1513793"/>
    <lineage>
        <taxon>Bacteria</taxon>
        <taxon>Pseudomonadati</taxon>
        <taxon>Bdellovibrionota</taxon>
        <taxon>Oligoflexia</taxon>
        <taxon>Oligoflexales</taxon>
        <taxon>Pseudobacteriovoracaceae</taxon>
        <taxon>Pseudobacteriovorax</taxon>
    </lineage>
</organism>
<dbReference type="Proteomes" id="UP000192907">
    <property type="component" value="Unassembled WGS sequence"/>
</dbReference>
<dbReference type="CDD" id="cd07185">
    <property type="entry name" value="OmpA_C-like"/>
    <property type="match status" value="1"/>
</dbReference>
<dbReference type="InterPro" id="IPR039001">
    <property type="entry name" value="Pal"/>
</dbReference>
<sequence>MKSSPMKLALATSLLLAFGTVACTDDEKKVEEVVAAETPEEHKFEVDEESGKVEFKAEIVYFGFDEYTLTPQGIERLTALANYMKDNQKLKIKVEGHCDSRGSTEYNLALGQRRAESVRKFLLGAGVEESRLLAVSFGEERPANSAADEKAFAENRRAEFTFENHQSIQKQADKKEVKSEKKAIASKKDDAKAEKAKAVAKAEPEAPAKKEEKAPVKEVKKKVAKKAPEAKAESPIETVSDAK</sequence>
<evidence type="ECO:0000259" key="9">
    <source>
        <dbReference type="PROSITE" id="PS51123"/>
    </source>
</evidence>
<feature type="region of interest" description="Disordered" evidence="7">
    <location>
        <begin position="165"/>
        <end position="243"/>
    </location>
</feature>
<dbReference type="PANTHER" id="PTHR30329">
    <property type="entry name" value="STATOR ELEMENT OF FLAGELLAR MOTOR COMPLEX"/>
    <property type="match status" value="1"/>
</dbReference>
<evidence type="ECO:0000256" key="6">
    <source>
        <dbReference type="HAMAP-Rule" id="MF_02204"/>
    </source>
</evidence>
<dbReference type="InterPro" id="IPR050330">
    <property type="entry name" value="Bact_OuterMem_StrucFunc"/>
</dbReference>
<dbReference type="SUPFAM" id="SSF103088">
    <property type="entry name" value="OmpA-like"/>
    <property type="match status" value="1"/>
</dbReference>